<organism evidence="2">
    <name type="scientific">Mirabilis jalapa</name>
    <name type="common">Garden four-o'clock</name>
    <dbReference type="NCBI Taxonomy" id="3538"/>
    <lineage>
        <taxon>Eukaryota</taxon>
        <taxon>Viridiplantae</taxon>
        <taxon>Streptophyta</taxon>
        <taxon>Embryophyta</taxon>
        <taxon>Tracheophyta</taxon>
        <taxon>Spermatophyta</taxon>
        <taxon>Magnoliopsida</taxon>
        <taxon>eudicotyledons</taxon>
        <taxon>Gunneridae</taxon>
        <taxon>Pentapetalae</taxon>
        <taxon>Caryophyllales</taxon>
        <taxon>Nyctaginaceae</taxon>
        <taxon>Mirabilis</taxon>
    </lineage>
</organism>
<feature type="compositionally biased region" description="Basic residues" evidence="1">
    <location>
        <begin position="271"/>
        <end position="280"/>
    </location>
</feature>
<feature type="compositionally biased region" description="Low complexity" evidence="1">
    <location>
        <begin position="281"/>
        <end position="301"/>
    </location>
</feature>
<dbReference type="EMBL" id="KU883662">
    <property type="protein sequence ID" value="AOW44031.1"/>
    <property type="molecule type" value="mRNA"/>
</dbReference>
<dbReference type="PANTHER" id="PTHR47481">
    <property type="match status" value="1"/>
</dbReference>
<dbReference type="AlphaFoldDB" id="A0A288QZ10"/>
<sequence>MQDIADYLADLTVSNSSTFDPFSYLQHQLVMPDKVKSTIMPHLAFTTVTNIRRHVQVVLDLKASNFKLWKRYFLLVITRLRLTGYLDGTITPASPIDLDWIQSWIFGSVSPSIAELLIDQDTAAKMWSAIESLFHDNKKSRSMELDSKLRHTSKEDMSITDYCQVMKNIFDSLKDVDDQITEDSLVLQILKGLPREYNHVKTLLPMQTLFPSFMQTRSLLILEELRILKDDDPSESSHALYSSTGTSTWSSSPILSPQNRNNGGNSDQRGKGKGKSKGKGKQNPPGGQTQQQPPAPTTGDQQPPPLHQPTAPGWYFYGPAAPPHGSPSVPASPTAA</sequence>
<feature type="region of interest" description="Disordered" evidence="1">
    <location>
        <begin position="232"/>
        <end position="336"/>
    </location>
</feature>
<feature type="compositionally biased region" description="Low complexity" evidence="1">
    <location>
        <begin position="242"/>
        <end position="252"/>
    </location>
</feature>
<evidence type="ECO:0000256" key="1">
    <source>
        <dbReference type="SAM" id="MobiDB-lite"/>
    </source>
</evidence>
<protein>
    <submittedName>
        <fullName evidence="2">C66</fullName>
    </submittedName>
</protein>
<reference evidence="2" key="1">
    <citation type="submission" date="2016-03" db="EMBL/GenBank/DDBJ databases">
        <title>Identification C66 as a candidate R (red) gene, potentially involved in molecular regulation of flower color in Mirabilis jalapa L.</title>
        <authorList>
            <person name="Jiang S."/>
            <person name="Liang P."/>
        </authorList>
    </citation>
    <scope>NUCLEOTIDE SEQUENCE</scope>
</reference>
<name>A0A288QZ10_MIRJA</name>
<feature type="compositionally biased region" description="Polar residues" evidence="1">
    <location>
        <begin position="253"/>
        <end position="267"/>
    </location>
</feature>
<dbReference type="PANTHER" id="PTHR47481:SF41">
    <property type="entry name" value="COPIA-LIKE POLYPROTEIN_RETROTRANSPOSON"/>
    <property type="match status" value="1"/>
</dbReference>
<accession>A0A288QZ10</accession>
<dbReference type="Pfam" id="PF14223">
    <property type="entry name" value="Retrotran_gag_2"/>
    <property type="match status" value="1"/>
</dbReference>
<proteinExistence type="evidence at transcript level"/>
<evidence type="ECO:0000313" key="2">
    <source>
        <dbReference type="EMBL" id="AOW44031.1"/>
    </source>
</evidence>